<comment type="caution">
    <text evidence="1">The sequence shown here is derived from an EMBL/GenBank/DDBJ whole genome shotgun (WGS) entry which is preliminary data.</text>
</comment>
<dbReference type="RefSeq" id="WP_145303091.1">
    <property type="nucleotide sequence ID" value="NZ_CP036319.1"/>
</dbReference>
<sequence>MSTDSTISVTGWRPWQAWNLNRNPFGELTRSERAELAVLLDDLERQPMPSDFQAWQFIGKCGRGKTSQMLGLHRRWSDSAYVYMPVDGPCPGIPVARPLLIDEFQRVPRRIRTQVICSGLPLVLGTHRDMSRSLRGAGYRVRTIRLGHQNTADHLCKILNRRIEHCRLFEGPVPKIRRRTAEDLIQRFGSDVRAIESHLYEWTQARAFLPRPTDHGEMQFDGDFG</sequence>
<keyword evidence="2" id="KW-1185">Reference proteome</keyword>
<proteinExistence type="predicted"/>
<accession>A0A5C5Y7P8</accession>
<evidence type="ECO:0000313" key="1">
    <source>
        <dbReference type="EMBL" id="TWT70999.1"/>
    </source>
</evidence>
<dbReference type="AlphaFoldDB" id="A0A5C5Y7P8"/>
<gene>
    <name evidence="1" type="ORF">Pan14r_33090</name>
</gene>
<protein>
    <submittedName>
        <fullName evidence="1">Uncharacterized protein</fullName>
    </submittedName>
</protein>
<evidence type="ECO:0000313" key="2">
    <source>
        <dbReference type="Proteomes" id="UP000317238"/>
    </source>
</evidence>
<dbReference type="EMBL" id="SJPL01000001">
    <property type="protein sequence ID" value="TWT70999.1"/>
    <property type="molecule type" value="Genomic_DNA"/>
</dbReference>
<reference evidence="1 2" key="1">
    <citation type="submission" date="2019-02" db="EMBL/GenBank/DDBJ databases">
        <title>Deep-cultivation of Planctomycetes and their phenomic and genomic characterization uncovers novel biology.</title>
        <authorList>
            <person name="Wiegand S."/>
            <person name="Jogler M."/>
            <person name="Boedeker C."/>
            <person name="Pinto D."/>
            <person name="Vollmers J."/>
            <person name="Rivas-Marin E."/>
            <person name="Kohn T."/>
            <person name="Peeters S.H."/>
            <person name="Heuer A."/>
            <person name="Rast P."/>
            <person name="Oberbeckmann S."/>
            <person name="Bunk B."/>
            <person name="Jeske O."/>
            <person name="Meyerdierks A."/>
            <person name="Storesund J.E."/>
            <person name="Kallscheuer N."/>
            <person name="Luecker S."/>
            <person name="Lage O.M."/>
            <person name="Pohl T."/>
            <person name="Merkel B.J."/>
            <person name="Hornburger P."/>
            <person name="Mueller R.-W."/>
            <person name="Bruemmer F."/>
            <person name="Labrenz M."/>
            <person name="Spormann A.M."/>
            <person name="Op Den Camp H."/>
            <person name="Overmann J."/>
            <person name="Amann R."/>
            <person name="Jetten M.S.M."/>
            <person name="Mascher T."/>
            <person name="Medema M.H."/>
            <person name="Devos D.P."/>
            <person name="Kaster A.-K."/>
            <person name="Ovreas L."/>
            <person name="Rohde M."/>
            <person name="Galperin M.Y."/>
            <person name="Jogler C."/>
        </authorList>
    </citation>
    <scope>NUCLEOTIDE SEQUENCE [LARGE SCALE GENOMIC DNA]</scope>
    <source>
        <strain evidence="1 2">Pan14r</strain>
    </source>
</reference>
<dbReference type="Proteomes" id="UP000317238">
    <property type="component" value="Unassembled WGS sequence"/>
</dbReference>
<dbReference type="OrthoDB" id="261128at2"/>
<name>A0A5C5Y7P8_9PLAN</name>
<organism evidence="1 2">
    <name type="scientific">Crateriforma conspicua</name>
    <dbReference type="NCBI Taxonomy" id="2527996"/>
    <lineage>
        <taxon>Bacteria</taxon>
        <taxon>Pseudomonadati</taxon>
        <taxon>Planctomycetota</taxon>
        <taxon>Planctomycetia</taxon>
        <taxon>Planctomycetales</taxon>
        <taxon>Planctomycetaceae</taxon>
        <taxon>Crateriforma</taxon>
    </lineage>
</organism>